<evidence type="ECO:0000256" key="4">
    <source>
        <dbReference type="ARBA" id="ARBA00022801"/>
    </source>
</evidence>
<evidence type="ECO:0000313" key="8">
    <source>
        <dbReference type="Proteomes" id="UP000306147"/>
    </source>
</evidence>
<keyword evidence="8" id="KW-1185">Reference proteome</keyword>
<feature type="domain" description="Cytosol aminopeptidase" evidence="6">
    <location>
        <begin position="311"/>
        <end position="318"/>
    </location>
</feature>
<reference evidence="7 8" key="1">
    <citation type="submission" date="2019-04" db="EMBL/GenBank/DDBJ databases">
        <title>Sphingomonas psychrotolerans sp. nov., isolated from soil in the Tianshan Mountains, Xinjiang, China.</title>
        <authorList>
            <person name="Luo Y."/>
            <person name="Sheng H."/>
        </authorList>
    </citation>
    <scope>NUCLEOTIDE SEQUENCE [LARGE SCALE GENOMIC DNA]</scope>
    <source>
        <strain evidence="7 8">ZFGT-11</strain>
    </source>
</reference>
<dbReference type="Proteomes" id="UP000306147">
    <property type="component" value="Unassembled WGS sequence"/>
</dbReference>
<evidence type="ECO:0000256" key="1">
    <source>
        <dbReference type="ARBA" id="ARBA00009528"/>
    </source>
</evidence>
<evidence type="ECO:0000313" key="7">
    <source>
        <dbReference type="EMBL" id="TGX56185.1"/>
    </source>
</evidence>
<dbReference type="RefSeq" id="WP_135962384.1">
    <property type="nucleotide sequence ID" value="NZ_SRXT01000001.1"/>
</dbReference>
<dbReference type="InterPro" id="IPR000819">
    <property type="entry name" value="Peptidase_M17_C"/>
</dbReference>
<organism evidence="7 8">
    <name type="scientific">Sphingomonas gei</name>
    <dbReference type="NCBI Taxonomy" id="1395960"/>
    <lineage>
        <taxon>Bacteria</taxon>
        <taxon>Pseudomonadati</taxon>
        <taxon>Pseudomonadota</taxon>
        <taxon>Alphaproteobacteria</taxon>
        <taxon>Sphingomonadales</taxon>
        <taxon>Sphingomonadaceae</taxon>
        <taxon>Sphingomonas</taxon>
    </lineage>
</organism>
<dbReference type="InterPro" id="IPR043472">
    <property type="entry name" value="Macro_dom-like"/>
</dbReference>
<dbReference type="Gene3D" id="3.40.220.10">
    <property type="entry name" value="Leucine Aminopeptidase, subunit E, domain 1"/>
    <property type="match status" value="1"/>
</dbReference>
<evidence type="ECO:0000259" key="6">
    <source>
        <dbReference type="PROSITE" id="PS00631"/>
    </source>
</evidence>
<dbReference type="InterPro" id="IPR048816">
    <property type="entry name" value="Peptidase_M17_N_1"/>
</dbReference>
<keyword evidence="4" id="KW-0378">Hydrolase</keyword>
<dbReference type="PRINTS" id="PR00481">
    <property type="entry name" value="LAMNOPPTDASE"/>
</dbReference>
<sequence>MPDLSTLIQPDRGQPARTIHLIDAKGFDAWLATQPPRHRTAAQAQKLSTSAFSSAILPGDGAEDWSVATVVANVERLTPWCLAKLAETLPEGTYRVDGREPGRALHGWLTAQYKFDRYKKKDDKAQGPRVLLTGDPAKMEEALRLANVTFKLRDRINTGANDMGPADLEAAAAELAREYGATLSVVKGKELEKGYGMLWAVGKAAGEGREPRLIELEWGNPAHPRIAIIGKGVVFDSGGLDIKPAAGMRLMKKDMGGAAHALALAELVMQHRLPVRLHMLVPAVENSISGEAFRPGDVMISRKGLSVENSNTDAEGRLILGDALTKAGESNPELVFDFATLTGAARVALGADLQALFTNDDTLATELLAAAETETDPMWRMPLYEPYKDALKSDVADLVNAAEGPFGGAITAALFLKEFAPDKAQWAHLDIFCWNGASKPGRPKGAEAVSLRATWKVLKDRYAG</sequence>
<protein>
    <submittedName>
        <fullName evidence="7">Leucyl aminopeptidase family protein</fullName>
    </submittedName>
</protein>
<dbReference type="PANTHER" id="PTHR11963:SF20">
    <property type="entry name" value="PEPTIDASE B"/>
    <property type="match status" value="1"/>
</dbReference>
<dbReference type="PROSITE" id="PS00631">
    <property type="entry name" value="CYTOSOL_AP"/>
    <property type="match status" value="1"/>
</dbReference>
<keyword evidence="2 7" id="KW-0031">Aminopeptidase</keyword>
<gene>
    <name evidence="7" type="ORF">E5A73_03575</name>
</gene>
<dbReference type="Pfam" id="PF00883">
    <property type="entry name" value="Peptidase_M17"/>
    <property type="match status" value="1"/>
</dbReference>
<dbReference type="Gene3D" id="3.40.630.10">
    <property type="entry name" value="Zn peptidases"/>
    <property type="match status" value="1"/>
</dbReference>
<accession>A0A4S1XJ99</accession>
<dbReference type="CDD" id="cd00433">
    <property type="entry name" value="Peptidase_M17"/>
    <property type="match status" value="1"/>
</dbReference>
<dbReference type="GO" id="GO:0005737">
    <property type="term" value="C:cytoplasm"/>
    <property type="evidence" value="ECO:0007669"/>
    <property type="project" value="InterPro"/>
</dbReference>
<evidence type="ECO:0000256" key="5">
    <source>
        <dbReference type="ARBA" id="ARBA00023211"/>
    </source>
</evidence>
<dbReference type="InterPro" id="IPR011356">
    <property type="entry name" value="Leucine_aapep/pepB"/>
</dbReference>
<dbReference type="SUPFAM" id="SSF53187">
    <property type="entry name" value="Zn-dependent exopeptidases"/>
    <property type="match status" value="1"/>
</dbReference>
<dbReference type="GO" id="GO:0070006">
    <property type="term" value="F:metalloaminopeptidase activity"/>
    <property type="evidence" value="ECO:0007669"/>
    <property type="project" value="InterPro"/>
</dbReference>
<dbReference type="GO" id="GO:0006508">
    <property type="term" value="P:proteolysis"/>
    <property type="evidence" value="ECO:0007669"/>
    <property type="project" value="UniProtKB-KW"/>
</dbReference>
<dbReference type="EMBL" id="SRXT01000001">
    <property type="protein sequence ID" value="TGX56185.1"/>
    <property type="molecule type" value="Genomic_DNA"/>
</dbReference>
<dbReference type="PANTHER" id="PTHR11963">
    <property type="entry name" value="LEUCINE AMINOPEPTIDASE-RELATED"/>
    <property type="match status" value="1"/>
</dbReference>
<keyword evidence="5" id="KW-0464">Manganese</keyword>
<comment type="similarity">
    <text evidence="1">Belongs to the peptidase M17 family.</text>
</comment>
<dbReference type="GO" id="GO:0030145">
    <property type="term" value="F:manganese ion binding"/>
    <property type="evidence" value="ECO:0007669"/>
    <property type="project" value="InterPro"/>
</dbReference>
<dbReference type="AlphaFoldDB" id="A0A4S1XJ99"/>
<evidence type="ECO:0000256" key="3">
    <source>
        <dbReference type="ARBA" id="ARBA00022670"/>
    </source>
</evidence>
<proteinExistence type="inferred from homology"/>
<name>A0A4S1XJ99_9SPHN</name>
<comment type="caution">
    <text evidence="7">The sequence shown here is derived from an EMBL/GenBank/DDBJ whole genome shotgun (WGS) entry which is preliminary data.</text>
</comment>
<keyword evidence="3" id="KW-0645">Protease</keyword>
<dbReference type="Pfam" id="PF21337">
    <property type="entry name" value="Peptidase_M17_N_1"/>
    <property type="match status" value="1"/>
</dbReference>
<evidence type="ECO:0000256" key="2">
    <source>
        <dbReference type="ARBA" id="ARBA00022438"/>
    </source>
</evidence>
<dbReference type="OrthoDB" id="9809354at2"/>